<evidence type="ECO:0000313" key="2">
    <source>
        <dbReference type="EMBL" id="KZS99779.1"/>
    </source>
</evidence>
<protein>
    <recommendedName>
        <fullName evidence="1">Squalene monooxygenase</fullName>
        <ecNumber evidence="1">1.14.14.17</ecNumber>
    </recommendedName>
</protein>
<name>A0A165AW98_9APHY</name>
<sequence>MEECLDGIDAIPMRGYCTVLVGQPVRSRIRTPTRAAVSTNGRFIQALRKKAKQAAGVDVIEATVTELVECQVTGRVLCVRAIRKQDGGEGAQMAAAEKETFLADLTVVADECLSNVRTKVLGEVGVKPALKSHFVGVMCACRLLSMAQSRS</sequence>
<dbReference type="GO" id="GO:0006696">
    <property type="term" value="P:ergosterol biosynthetic process"/>
    <property type="evidence" value="ECO:0007669"/>
    <property type="project" value="TreeGrafter"/>
</dbReference>
<dbReference type="InParanoid" id="A0A165AW98"/>
<dbReference type="STRING" id="1314785.A0A165AW98"/>
<accession>A0A165AW98</accession>
<comment type="catalytic activity">
    <reaction evidence="1">
        <text>squalene + reduced [NADPH--hemoprotein reductase] + O2 = (S)-2,3-epoxysqualene + oxidized [NADPH--hemoprotein reductase] + H2O + H(+)</text>
        <dbReference type="Rhea" id="RHEA:25282"/>
        <dbReference type="Rhea" id="RHEA-COMP:11964"/>
        <dbReference type="Rhea" id="RHEA-COMP:11965"/>
        <dbReference type="ChEBI" id="CHEBI:15377"/>
        <dbReference type="ChEBI" id="CHEBI:15378"/>
        <dbReference type="ChEBI" id="CHEBI:15379"/>
        <dbReference type="ChEBI" id="CHEBI:15440"/>
        <dbReference type="ChEBI" id="CHEBI:15441"/>
        <dbReference type="ChEBI" id="CHEBI:57618"/>
        <dbReference type="ChEBI" id="CHEBI:58210"/>
        <dbReference type="EC" id="1.14.14.17"/>
    </reaction>
</comment>
<keyword evidence="1" id="KW-0256">Endoplasmic reticulum</keyword>
<keyword evidence="1" id="KW-0285">Flavoprotein</keyword>
<comment type="cofactor">
    <cofactor evidence="1">
        <name>FAD</name>
        <dbReference type="ChEBI" id="CHEBI:57692"/>
    </cofactor>
</comment>
<comment type="subcellular location">
    <subcellularLocation>
        <location evidence="1">Endoplasmic reticulum membrane</location>
        <topology evidence="1">Multi-pass membrane protein</topology>
    </subcellularLocation>
</comment>
<proteinExistence type="inferred from homology"/>
<comment type="function">
    <text evidence="1">Catalyzes the stereospecific oxidation of squalene to (S)-2,3-epoxysqualene, and is considered to be a rate-limiting enzyme in steroid biosynthesis.</text>
</comment>
<dbReference type="EMBL" id="KV427718">
    <property type="protein sequence ID" value="KZS99779.1"/>
    <property type="molecule type" value="Genomic_DNA"/>
</dbReference>
<dbReference type="OrthoDB" id="1678617at2759"/>
<dbReference type="GO" id="GO:0050660">
    <property type="term" value="F:flavin adenine dinucleotide binding"/>
    <property type="evidence" value="ECO:0007669"/>
    <property type="project" value="UniProtKB-UniRule"/>
</dbReference>
<dbReference type="GO" id="GO:0005789">
    <property type="term" value="C:endoplasmic reticulum membrane"/>
    <property type="evidence" value="ECO:0007669"/>
    <property type="project" value="UniProtKB-SubCell"/>
</dbReference>
<dbReference type="RefSeq" id="XP_040757520.1">
    <property type="nucleotide sequence ID" value="XM_040910329.1"/>
</dbReference>
<dbReference type="GeneID" id="63827358"/>
<evidence type="ECO:0000256" key="1">
    <source>
        <dbReference type="RuleBase" id="RU367121"/>
    </source>
</evidence>
<dbReference type="UniPathway" id="UPA00767">
    <property type="reaction ID" value="UER00752"/>
</dbReference>
<dbReference type="GO" id="GO:0004506">
    <property type="term" value="F:squalene monooxygenase activity"/>
    <property type="evidence" value="ECO:0007669"/>
    <property type="project" value="UniProtKB-UniRule"/>
</dbReference>
<dbReference type="SUPFAM" id="SSF51905">
    <property type="entry name" value="FAD/NAD(P)-binding domain"/>
    <property type="match status" value="1"/>
</dbReference>
<dbReference type="PANTHER" id="PTHR10835:SF0">
    <property type="entry name" value="SQUALENE MONOOXYGENASE"/>
    <property type="match status" value="1"/>
</dbReference>
<keyword evidence="1" id="KW-0560">Oxidoreductase</keyword>
<dbReference type="InterPro" id="IPR040125">
    <property type="entry name" value="Squalene_monox"/>
</dbReference>
<dbReference type="InterPro" id="IPR036188">
    <property type="entry name" value="FAD/NAD-bd_sf"/>
</dbReference>
<organism evidence="2 3">
    <name type="scientific">Laetiporus sulphureus 93-53</name>
    <dbReference type="NCBI Taxonomy" id="1314785"/>
    <lineage>
        <taxon>Eukaryota</taxon>
        <taxon>Fungi</taxon>
        <taxon>Dikarya</taxon>
        <taxon>Basidiomycota</taxon>
        <taxon>Agaricomycotina</taxon>
        <taxon>Agaricomycetes</taxon>
        <taxon>Polyporales</taxon>
        <taxon>Laetiporus</taxon>
    </lineage>
</organism>
<keyword evidence="3" id="KW-1185">Reference proteome</keyword>
<evidence type="ECO:0000313" key="3">
    <source>
        <dbReference type="Proteomes" id="UP000076871"/>
    </source>
</evidence>
<keyword evidence="1" id="KW-0274">FAD</keyword>
<dbReference type="AlphaFoldDB" id="A0A165AW98"/>
<dbReference type="EC" id="1.14.14.17" evidence="1"/>
<gene>
    <name evidence="2" type="ORF">LAESUDRAFT_732894</name>
</gene>
<dbReference type="PANTHER" id="PTHR10835">
    <property type="entry name" value="SQUALENE MONOOXYGENASE"/>
    <property type="match status" value="1"/>
</dbReference>
<comment type="similarity">
    <text evidence="1">Belongs to the squalene monooxygenase family.</text>
</comment>
<dbReference type="Proteomes" id="UP000076871">
    <property type="component" value="Unassembled WGS sequence"/>
</dbReference>
<reference evidence="2 3" key="1">
    <citation type="journal article" date="2016" name="Mol. Biol. Evol.">
        <title>Comparative Genomics of Early-Diverging Mushroom-Forming Fungi Provides Insights into the Origins of Lignocellulose Decay Capabilities.</title>
        <authorList>
            <person name="Nagy L.G."/>
            <person name="Riley R."/>
            <person name="Tritt A."/>
            <person name="Adam C."/>
            <person name="Daum C."/>
            <person name="Floudas D."/>
            <person name="Sun H."/>
            <person name="Yadav J.S."/>
            <person name="Pangilinan J."/>
            <person name="Larsson K.H."/>
            <person name="Matsuura K."/>
            <person name="Barry K."/>
            <person name="Labutti K."/>
            <person name="Kuo R."/>
            <person name="Ohm R.A."/>
            <person name="Bhattacharya S.S."/>
            <person name="Shirouzu T."/>
            <person name="Yoshinaga Y."/>
            <person name="Martin F.M."/>
            <person name="Grigoriev I.V."/>
            <person name="Hibbett D.S."/>
        </authorList>
    </citation>
    <scope>NUCLEOTIDE SEQUENCE [LARGE SCALE GENOMIC DNA]</scope>
    <source>
        <strain evidence="2 3">93-53</strain>
    </source>
</reference>